<protein>
    <submittedName>
        <fullName evidence="3">Uncharacterized protein</fullName>
    </submittedName>
</protein>
<organism evidence="3 4">
    <name type="scientific">Conexivisphaera calida</name>
    <dbReference type="NCBI Taxonomy" id="1874277"/>
    <lineage>
        <taxon>Archaea</taxon>
        <taxon>Nitrososphaerota</taxon>
        <taxon>Conexivisphaeria</taxon>
        <taxon>Conexivisphaerales</taxon>
        <taxon>Conexivisphaeraceae</taxon>
        <taxon>Conexivisphaera</taxon>
    </lineage>
</organism>
<name>A0A4P2VFA1_9ARCH</name>
<dbReference type="InterPro" id="IPR012340">
    <property type="entry name" value="NA-bd_OB-fold"/>
</dbReference>
<feature type="domain" description="ChsH2 C-terminal OB-fold" evidence="1">
    <location>
        <begin position="69"/>
        <end position="131"/>
    </location>
</feature>
<dbReference type="RefSeq" id="WP_232085613.1">
    <property type="nucleotide sequence ID" value="NZ_AP018732.1"/>
</dbReference>
<dbReference type="SUPFAM" id="SSF50249">
    <property type="entry name" value="Nucleic acid-binding proteins"/>
    <property type="match status" value="1"/>
</dbReference>
<sequence length="148" mass="17020">MFDGKTGAALWEDRRELRLRYQISVERIRKFYDGLREGRVLATRCRSCGELHFPPQSFCARCGSEDMEWVELSGEGELLTFTVIKAKPTSFSHYGDYTVGIARMPEGVNVLAWVSGDPGKLRVGTRVRLRVVRREPENYLTYELQPTE</sequence>
<evidence type="ECO:0000259" key="2">
    <source>
        <dbReference type="Pfam" id="PF12172"/>
    </source>
</evidence>
<dbReference type="Pfam" id="PF01796">
    <property type="entry name" value="OB_ChsH2_C"/>
    <property type="match status" value="1"/>
</dbReference>
<evidence type="ECO:0000313" key="3">
    <source>
        <dbReference type="EMBL" id="BBE42153.1"/>
    </source>
</evidence>
<dbReference type="PANTHER" id="PTHR34075">
    <property type="entry name" value="BLR3430 PROTEIN"/>
    <property type="match status" value="1"/>
</dbReference>
<dbReference type="InterPro" id="IPR002878">
    <property type="entry name" value="ChsH2_C"/>
</dbReference>
<dbReference type="InterPro" id="IPR052513">
    <property type="entry name" value="Thioester_dehydratase-like"/>
</dbReference>
<gene>
    <name evidence="3" type="ORF">NAS2_0764</name>
</gene>
<accession>A0A4P2VFA1</accession>
<dbReference type="EMBL" id="AP018732">
    <property type="protein sequence ID" value="BBE42153.1"/>
    <property type="molecule type" value="Genomic_DNA"/>
</dbReference>
<dbReference type="Proteomes" id="UP000509448">
    <property type="component" value="Chromosome"/>
</dbReference>
<proteinExistence type="predicted"/>
<keyword evidence="4" id="KW-1185">Reference proteome</keyword>
<dbReference type="InterPro" id="IPR022002">
    <property type="entry name" value="ChsH2_Znr"/>
</dbReference>
<dbReference type="Pfam" id="PF12172">
    <property type="entry name" value="zf-ChsH2"/>
    <property type="match status" value="1"/>
</dbReference>
<dbReference type="Gene3D" id="6.10.30.10">
    <property type="match status" value="1"/>
</dbReference>
<dbReference type="PANTHER" id="PTHR34075:SF6">
    <property type="entry name" value="DNA-BINDING PROTEIN"/>
    <property type="match status" value="1"/>
</dbReference>
<feature type="domain" description="ChsH2 rubredoxin-like zinc ribbon" evidence="2">
    <location>
        <begin position="33"/>
        <end position="68"/>
    </location>
</feature>
<dbReference type="KEGG" id="ccai:NAS2_0764"/>
<dbReference type="AlphaFoldDB" id="A0A4P2VFA1"/>
<evidence type="ECO:0000259" key="1">
    <source>
        <dbReference type="Pfam" id="PF01796"/>
    </source>
</evidence>
<dbReference type="GeneID" id="55584576"/>
<reference evidence="3 4" key="1">
    <citation type="journal article" date="2019" name="ISME J.">
        <title>Isolation and characterization of a thermophilic sulfur- and iron-reducing thaumarchaeote from a terrestrial acidic hot spring.</title>
        <authorList>
            <person name="Kato S."/>
            <person name="Itoh T."/>
            <person name="Yuki M."/>
            <person name="Nagamori M."/>
            <person name="Ohnishi M."/>
            <person name="Uematsu K."/>
            <person name="Suzuki K."/>
            <person name="Takashina T."/>
            <person name="Ohkuma M."/>
        </authorList>
    </citation>
    <scope>NUCLEOTIDE SEQUENCE [LARGE SCALE GENOMIC DNA]</scope>
    <source>
        <strain evidence="3 4">NAS-02</strain>
    </source>
</reference>
<evidence type="ECO:0000313" key="4">
    <source>
        <dbReference type="Proteomes" id="UP000509448"/>
    </source>
</evidence>